<feature type="region of interest" description="Disordered" evidence="13">
    <location>
        <begin position="639"/>
        <end position="658"/>
    </location>
</feature>
<dbReference type="InterPro" id="IPR003961">
    <property type="entry name" value="FN3_dom"/>
</dbReference>
<name>A0AAJ7UCK9_PETMA</name>
<feature type="compositionally biased region" description="Basic and acidic residues" evidence="13">
    <location>
        <begin position="705"/>
        <end position="720"/>
    </location>
</feature>
<dbReference type="InterPro" id="IPR003595">
    <property type="entry name" value="Tyr_Pase_cat"/>
</dbReference>
<dbReference type="SMART" id="SM00060">
    <property type="entry name" value="FN3"/>
    <property type="match status" value="16"/>
</dbReference>
<dbReference type="FunFam" id="3.90.190.10:FF:000009">
    <property type="entry name" value="Receptor-type tyrosine-protein phosphatase beta"/>
    <property type="match status" value="1"/>
</dbReference>
<dbReference type="PANTHER" id="PTHR46957:SF2">
    <property type="entry name" value="RECEPTOR-TYPE TYROSINE-PROTEIN PHOSPHATASE BETA"/>
    <property type="match status" value="1"/>
</dbReference>
<dbReference type="InterPro" id="IPR036116">
    <property type="entry name" value="FN3_sf"/>
</dbReference>
<feature type="compositionally biased region" description="Low complexity" evidence="13">
    <location>
        <begin position="639"/>
        <end position="656"/>
    </location>
</feature>
<feature type="compositionally biased region" description="Low complexity" evidence="13">
    <location>
        <begin position="489"/>
        <end position="501"/>
    </location>
</feature>
<keyword evidence="6" id="KW-0378">Hydrolase</keyword>
<evidence type="ECO:0000256" key="12">
    <source>
        <dbReference type="ARBA" id="ARBA00051722"/>
    </source>
</evidence>
<dbReference type="KEGG" id="pmrn:116956408"/>
<dbReference type="RefSeq" id="XP_032833890.1">
    <property type="nucleotide sequence ID" value="XM_032977999.1"/>
</dbReference>
<evidence type="ECO:0000256" key="5">
    <source>
        <dbReference type="ARBA" id="ARBA00022737"/>
    </source>
</evidence>
<keyword evidence="8" id="KW-1133">Transmembrane helix</keyword>
<dbReference type="InterPro" id="IPR000387">
    <property type="entry name" value="Tyr_Pase_dom"/>
</dbReference>
<comment type="catalytic activity">
    <reaction evidence="12">
        <text>O-phospho-L-tyrosyl-[protein] + H2O = L-tyrosyl-[protein] + phosphate</text>
        <dbReference type="Rhea" id="RHEA:10684"/>
        <dbReference type="Rhea" id="RHEA-COMP:10136"/>
        <dbReference type="Rhea" id="RHEA-COMP:20101"/>
        <dbReference type="ChEBI" id="CHEBI:15377"/>
        <dbReference type="ChEBI" id="CHEBI:43474"/>
        <dbReference type="ChEBI" id="CHEBI:46858"/>
        <dbReference type="ChEBI" id="CHEBI:61978"/>
        <dbReference type="EC" id="3.1.3.48"/>
    </reaction>
</comment>
<dbReference type="GO" id="GO:0004725">
    <property type="term" value="F:protein tyrosine phosphatase activity"/>
    <property type="evidence" value="ECO:0007669"/>
    <property type="project" value="UniProtKB-EC"/>
</dbReference>
<dbReference type="CDD" id="cd00063">
    <property type="entry name" value="FN3"/>
    <property type="match status" value="8"/>
</dbReference>
<keyword evidence="3" id="KW-0812">Transmembrane</keyword>
<comment type="similarity">
    <text evidence="11">Belongs to the protein-tyrosine phosphatase family. Receptor class 3 subfamily.</text>
</comment>
<keyword evidence="10" id="KW-0325">Glycoprotein</keyword>
<evidence type="ECO:0000256" key="3">
    <source>
        <dbReference type="ARBA" id="ARBA00022692"/>
    </source>
</evidence>
<keyword evidence="7" id="KW-0904">Protein phosphatase</keyword>
<feature type="region of interest" description="Disordered" evidence="13">
    <location>
        <begin position="1434"/>
        <end position="1508"/>
    </location>
</feature>
<proteinExistence type="inferred from homology"/>
<dbReference type="CTD" id="5787"/>
<keyword evidence="9" id="KW-0472">Membrane</keyword>
<dbReference type="FunFam" id="2.60.40.10:FF:000369">
    <property type="entry name" value="Protein tyrosine phosphatase, receptor type B"/>
    <property type="match status" value="5"/>
</dbReference>
<dbReference type="Gene3D" id="2.60.40.10">
    <property type="entry name" value="Immunoglobulins"/>
    <property type="match status" value="13"/>
</dbReference>
<feature type="domain" description="Fibronectin type-III" evidence="17">
    <location>
        <begin position="1062"/>
        <end position="1158"/>
    </location>
</feature>
<evidence type="ECO:0000256" key="8">
    <source>
        <dbReference type="ARBA" id="ARBA00022989"/>
    </source>
</evidence>
<feature type="domain" description="Fibronectin type-III" evidence="17">
    <location>
        <begin position="1873"/>
        <end position="1962"/>
    </location>
</feature>
<feature type="compositionally biased region" description="Polar residues" evidence="13">
    <location>
        <begin position="1434"/>
        <end position="1453"/>
    </location>
</feature>
<dbReference type="SMART" id="SM00404">
    <property type="entry name" value="PTPc_motif"/>
    <property type="match status" value="1"/>
</dbReference>
<feature type="region of interest" description="Disordered" evidence="13">
    <location>
        <begin position="451"/>
        <end position="502"/>
    </location>
</feature>
<dbReference type="SUPFAM" id="SSF52799">
    <property type="entry name" value="(Phosphotyrosine protein) phosphatases II"/>
    <property type="match status" value="1"/>
</dbReference>
<feature type="domain" description="Fibronectin type-III" evidence="17">
    <location>
        <begin position="1348"/>
        <end position="1442"/>
    </location>
</feature>
<dbReference type="PANTHER" id="PTHR46957">
    <property type="entry name" value="CYTOKINE RECEPTOR"/>
    <property type="match status" value="1"/>
</dbReference>
<dbReference type="InterPro" id="IPR013783">
    <property type="entry name" value="Ig-like_fold"/>
</dbReference>
<evidence type="ECO:0000256" key="11">
    <source>
        <dbReference type="ARBA" id="ARBA00025789"/>
    </source>
</evidence>
<dbReference type="InterPro" id="IPR035992">
    <property type="entry name" value="Ricin_B-like_lectins"/>
</dbReference>
<keyword evidence="4 14" id="KW-0732">Signal</keyword>
<dbReference type="SMART" id="SM00194">
    <property type="entry name" value="PTPc"/>
    <property type="match status" value="1"/>
</dbReference>
<dbReference type="InterPro" id="IPR041201">
    <property type="entry name" value="PTPRJ_TM"/>
</dbReference>
<feature type="domain" description="Fibronectin type-III" evidence="17">
    <location>
        <begin position="1159"/>
        <end position="1256"/>
    </location>
</feature>
<feature type="domain" description="Fibronectin type-III" evidence="17">
    <location>
        <begin position="1590"/>
        <end position="1693"/>
    </location>
</feature>
<dbReference type="PROSITE" id="PS50853">
    <property type="entry name" value="FN3"/>
    <property type="match status" value="7"/>
</dbReference>
<keyword evidence="18" id="KW-1185">Reference proteome</keyword>
<evidence type="ECO:0000259" key="15">
    <source>
        <dbReference type="PROSITE" id="PS50055"/>
    </source>
</evidence>
<evidence type="ECO:0000256" key="6">
    <source>
        <dbReference type="ARBA" id="ARBA00022801"/>
    </source>
</evidence>
<feature type="region of interest" description="Disordered" evidence="13">
    <location>
        <begin position="177"/>
        <end position="243"/>
    </location>
</feature>
<feature type="domain" description="Fibronectin type-III" evidence="17">
    <location>
        <begin position="2061"/>
        <end position="2157"/>
    </location>
</feature>
<evidence type="ECO:0000256" key="10">
    <source>
        <dbReference type="ARBA" id="ARBA00023180"/>
    </source>
</evidence>
<dbReference type="Pfam" id="PF18861">
    <property type="entry name" value="PTP_tm"/>
    <property type="match status" value="1"/>
</dbReference>
<dbReference type="InterPro" id="IPR016130">
    <property type="entry name" value="Tyr_Pase_AS"/>
</dbReference>
<dbReference type="Gene3D" id="3.90.190.10">
    <property type="entry name" value="Protein tyrosine phosphatase superfamily"/>
    <property type="match status" value="1"/>
</dbReference>
<dbReference type="Pfam" id="PF00041">
    <property type="entry name" value="fn3"/>
    <property type="match status" value="9"/>
</dbReference>
<accession>A0AAJ7UCK9</accession>
<dbReference type="PROSITE" id="PS50056">
    <property type="entry name" value="TYR_PHOSPHATASE_2"/>
    <property type="match status" value="1"/>
</dbReference>
<evidence type="ECO:0000313" key="18">
    <source>
        <dbReference type="Proteomes" id="UP001318040"/>
    </source>
</evidence>
<evidence type="ECO:0000256" key="9">
    <source>
        <dbReference type="ARBA" id="ARBA00023136"/>
    </source>
</evidence>
<evidence type="ECO:0000259" key="17">
    <source>
        <dbReference type="PROSITE" id="PS50853"/>
    </source>
</evidence>
<feature type="signal peptide" evidence="14">
    <location>
        <begin position="1"/>
        <end position="18"/>
    </location>
</feature>
<dbReference type="SUPFAM" id="SSF50370">
    <property type="entry name" value="Ricin B-like lectins"/>
    <property type="match status" value="1"/>
</dbReference>
<dbReference type="Gene3D" id="2.80.10.50">
    <property type="match status" value="1"/>
</dbReference>
<sequence length="2713" mass="289854">MPALILLCLLLAAVNVFADPFQMRNAKSPDCLSTVAGSPRLWMAKCDERLPGQRWLWLPGGRLRSHAEGSCLGYSGSRFHLGQPASLVSCRHAPGWSCVTRDRDADLLAVRDRSLLLSKQGTWVVVRHFERKYPSSWRRAEPGRSLASLCAEPRPTYEEEEEVELKVRAEYKVALPSDEAELSSNETSTQRTQPIPVATAAASPTTTTTTTTTATTTTTTTPPPTTTTTATTTAASTPTPQPDCGVRHLTADVFLQGALLTWSAVSRGCSFTARYVGEDGFDSQLADCDGGGGGAGGGREAAASAAAAAVPMYSCTLSDLRPGSGYRVDVRPARGVGSAASLPIRTVPEAVSRLHVLRDATTERSLTVSWLPPPGAAHGYEVLAEAKEPNGPPGRAVAEVVEAVAAAAAALPLSATVGRLSPGTRYEVSVRARAGDRQGAWARVEATTWAPAARARPSSRGTPPRAARRPWWCERPRRRPPSRRGGSGPSRDSPSLPPSTRQWALRDVTPGRAYAVSVRSLLGGGGGAHSEAVVTYRADPAPVPRLAVTGGPSPGELSVSWAATPGDADRYEVTVRPATPDEAGAAVAAVAVVPSPPAPLRSLSVPAAAAAVGDLSCRFRDLEPGREYAVTVSVVSGDASAGSTGSGSAAPAPASDLAVNSSSREASVSWVAARGRASRCELSLLAAASGELVSSHAVPCRPARARGDRGDDGKDGTEEAGRLRFTVPGVYPGRAYRVCVDTHARGQVARACEETRAVPLAVSDLRVHNVSTSGVSIAWTRPHSDLDTYRVLLHAPEAQADLRPAPERLLPEPRGLPPGRDSLEAGRPDLQSEPQDHQPRRRDVRLQRPDLQQGRPDVEQGRSDLQQGRSDVQQGRSDLQQGRSDLQQGSPDLQQGRPDLQPGHPDLQAARQDVQQGRQEVQPERRDLHERTLPRDATETVFHNLTAGRLYFILVFTISGNLSSFSSVSARTLPSPVPDLRADNGGAVDSLRVSWGPAAGDVDGLRVSLLRGKSLVTEASLPPGAREHAFGGLVPGGRYLVQVAALSGGRAATASVSELTVPGSAVDVAATNAGRGDLLRVSWAPPAVGVVDRYRLTVRRAGGGGGGGEAVYSQEQPRWVTETSVWSLVPGRVYTVSVETCSGTYCNRSDVAAQTHPAAVSGVRVAERRQDGLRLAWTAAAGDVDHYAVRWEAVSKRPGATAQDGASRGGAAQLANDTTEIELRQLTPGSAYSVTIETWAGDAHSDVVTEERTMPAEVRNLAVRNQNEAGAGAGLVASWVRPAGDYDDFLVALRHEGEAVRSETVARDGTGCTFRRLTPGRRYALTVVTRSGPYDSPAVAYGKTQPAAVSRLRVEERSTDRLLLRWDPPVGDADRVEVRLVASVSPGGVDPASLPSSSDGYVARELAPGRVYNASVTTWSGQERRTASIAAQTEMSCKSPTSSRSPHFSTSLGPSRRPHLRVAHVSTSPTSRRRPRLHVARISTSPASTRRPPHHISHVSTSPASPRRPRLHVARISTFPTSPRHPHLHVAHVSTSPASPRHPHLHVAHVSTSPTSPRRPHLHVAHISTSPTSPHFPHLHVAHVSAPRSAPGSVRALAAVGLDSRSLSVTWSPAPGDVTSYLVSLWPPLGGSGGGGGVGAAGTKRNLTLPPSATNATVGRLAPGHEYRVAVAAVSGALSGEPEVITGRTVPGTVSNLVVDNRYSTDLLMARWRPSPGKVDAYLLRLTDGNGSLVANATAEPGDAEFSFPGLVPGSPYRVAVTATSGGVSSTAVSAEGRTVPASVPSVFADNDGRPAQLSVRWHPCPGAAEHYMVQLLSPNDSLISSQLVPAARARHAYGDLTPGRLYRVRVFTVSGGLFSSAATAQARTLPATVTGLRSTDANSTDSLRFAWTAASGDHDFYEIRLHSADDKALLESKLGAPAVGGWDFGGLAPGRLYTLSVTTYSAELMSETSVQARTLPRAPLRLSFRNVSTTAAELVVDYPWVAGVADLSVVVRPSHPGLRVRPRPPGAGGAPLDARRWLAGLVPGRGYAVAVRALSGGVLPTISEACHGFVRTVPLRPAAFHCRPENSTALSCSWSAPAGSDVDAFLVACDPSSGGRGRRVSALLPAGAAAVFSHVLANLEPHNNYTVTLMAVSGERHSAAAVQAIVTMIDRPPEPAREAAPADRSSVAFRKGIRFNISCDWFSDANGEIKFFSVIVHESQDTSPAKPDPRRSLPPYEEYARNASVKVYATPPFANRCLRDRLGAFSTQVGAGRADAAWGCADAAGGPCHGGPLRPNTPYRLSVRAYTALQDVPRGLDEPLFTDTFFSAPILTAPEEFWGPVEGTLAGIALSLLLVSTAALLYWKRKALVPQKRDKPMQLKSPEKTAGSKTQRKTERSPIYLSDFENHLRKLQADSNYLLSQEFEDLKDVGRQQSQDAALLPENRGKNRYNNVLPYDATRVKLSCFDDDPSSDYINANYIPGCSFRREFVATQGPLPGTKDDFWRMVWEQNVHNVVMVTQCVERGRVKCDHYWPFDQDPLYYGDLIVQMFSESVLPEWTLREFKIYTEDPSESPRVVRQFHYTVWPDHGVPETAHSLVGFVRTVRDYTNRSPGGGPTAVHCSAGVGRTGTLIALDRLLQQMDSAGAVDVYGTVRDIRQHRVLMVQTECQYVFLHQCVLEELRSKKSRSLLGSVAAPVYENIEPRRPDGETRNSFNPFMIKVFGLDRVYL</sequence>
<feature type="compositionally biased region" description="Polar residues" evidence="13">
    <location>
        <begin position="182"/>
        <end position="193"/>
    </location>
</feature>
<dbReference type="Proteomes" id="UP001318040">
    <property type="component" value="Chromosome 65"/>
</dbReference>
<feature type="domain" description="Tyrosine-protein phosphatase" evidence="15">
    <location>
        <begin position="2404"/>
        <end position="2664"/>
    </location>
</feature>
<dbReference type="InterPro" id="IPR029021">
    <property type="entry name" value="Prot-tyrosine_phosphatase-like"/>
</dbReference>
<feature type="region of interest" description="Disordered" evidence="13">
    <location>
        <begin position="2358"/>
        <end position="2381"/>
    </location>
</feature>
<dbReference type="Pfam" id="PF00102">
    <property type="entry name" value="Y_phosphatase"/>
    <property type="match status" value="1"/>
</dbReference>
<feature type="domain" description="Fibronectin type-III" evidence="17">
    <location>
        <begin position="350"/>
        <end position="452"/>
    </location>
</feature>
<protein>
    <recommendedName>
        <fullName evidence="2">protein-tyrosine-phosphatase</fullName>
        <ecNumber evidence="2">3.1.3.48</ecNumber>
    </recommendedName>
</protein>
<dbReference type="GO" id="GO:0016020">
    <property type="term" value="C:membrane"/>
    <property type="evidence" value="ECO:0007669"/>
    <property type="project" value="UniProtKB-SubCell"/>
</dbReference>
<feature type="compositionally biased region" description="Basic and acidic residues" evidence="13">
    <location>
        <begin position="2358"/>
        <end position="2368"/>
    </location>
</feature>
<dbReference type="GO" id="GO:0045296">
    <property type="term" value="F:cadherin binding"/>
    <property type="evidence" value="ECO:0007669"/>
    <property type="project" value="TreeGrafter"/>
</dbReference>
<dbReference type="GO" id="GO:0043235">
    <property type="term" value="C:receptor complex"/>
    <property type="evidence" value="ECO:0007669"/>
    <property type="project" value="TreeGrafter"/>
</dbReference>
<feature type="region of interest" description="Disordered" evidence="13">
    <location>
        <begin position="701"/>
        <end position="720"/>
    </location>
</feature>
<evidence type="ECO:0000256" key="1">
    <source>
        <dbReference type="ARBA" id="ARBA00004479"/>
    </source>
</evidence>
<evidence type="ECO:0000256" key="14">
    <source>
        <dbReference type="SAM" id="SignalP"/>
    </source>
</evidence>
<evidence type="ECO:0000256" key="7">
    <source>
        <dbReference type="ARBA" id="ARBA00022912"/>
    </source>
</evidence>
<dbReference type="PROSITE" id="PS00383">
    <property type="entry name" value="TYR_PHOSPHATASE_1"/>
    <property type="match status" value="1"/>
</dbReference>
<dbReference type="PRINTS" id="PR00700">
    <property type="entry name" value="PRTYPHPHTASE"/>
</dbReference>
<evidence type="ECO:0000256" key="2">
    <source>
        <dbReference type="ARBA" id="ARBA00013064"/>
    </source>
</evidence>
<dbReference type="PROSITE" id="PS50055">
    <property type="entry name" value="TYR_PHOSPHATASE_PTP"/>
    <property type="match status" value="1"/>
</dbReference>
<keyword evidence="5" id="KW-0677">Repeat</keyword>
<feature type="domain" description="Tyrosine specific protein phosphatases" evidence="16">
    <location>
        <begin position="2582"/>
        <end position="2655"/>
    </location>
</feature>
<dbReference type="SUPFAM" id="SSF49265">
    <property type="entry name" value="Fibronectin type III"/>
    <property type="match status" value="13"/>
</dbReference>
<evidence type="ECO:0000256" key="4">
    <source>
        <dbReference type="ARBA" id="ARBA00022729"/>
    </source>
</evidence>
<dbReference type="InterPro" id="IPR000242">
    <property type="entry name" value="PTP_cat"/>
</dbReference>
<gene>
    <name evidence="19" type="primary">LOC116956408</name>
</gene>
<dbReference type="InterPro" id="IPR050713">
    <property type="entry name" value="RTP_Phos/Ushers"/>
</dbReference>
<organism evidence="18 19">
    <name type="scientific">Petromyzon marinus</name>
    <name type="common">Sea lamprey</name>
    <dbReference type="NCBI Taxonomy" id="7757"/>
    <lineage>
        <taxon>Eukaryota</taxon>
        <taxon>Metazoa</taxon>
        <taxon>Chordata</taxon>
        <taxon>Craniata</taxon>
        <taxon>Vertebrata</taxon>
        <taxon>Cyclostomata</taxon>
        <taxon>Hyperoartia</taxon>
        <taxon>Petromyzontiformes</taxon>
        <taxon>Petromyzontidae</taxon>
        <taxon>Petromyzon</taxon>
    </lineage>
</organism>
<evidence type="ECO:0000313" key="19">
    <source>
        <dbReference type="RefSeq" id="XP_032833890.1"/>
    </source>
</evidence>
<feature type="compositionally biased region" description="Low complexity" evidence="13">
    <location>
        <begin position="198"/>
        <end position="238"/>
    </location>
</feature>
<feature type="compositionally biased region" description="Basic and acidic residues" evidence="13">
    <location>
        <begin position="921"/>
        <end position="933"/>
    </location>
</feature>
<dbReference type="GO" id="GO:0001525">
    <property type="term" value="P:angiogenesis"/>
    <property type="evidence" value="ECO:0007669"/>
    <property type="project" value="TreeGrafter"/>
</dbReference>
<evidence type="ECO:0000256" key="13">
    <source>
        <dbReference type="SAM" id="MobiDB-lite"/>
    </source>
</evidence>
<feature type="chain" id="PRO_5042602071" description="protein-tyrosine-phosphatase" evidence="14">
    <location>
        <begin position="19"/>
        <end position="2713"/>
    </location>
</feature>
<reference evidence="19" key="1">
    <citation type="submission" date="2025-08" db="UniProtKB">
        <authorList>
            <consortium name="RefSeq"/>
        </authorList>
    </citation>
    <scope>IDENTIFICATION</scope>
    <source>
        <tissue evidence="19">Sperm</tissue>
    </source>
</reference>
<feature type="region of interest" description="Disordered" evidence="13">
    <location>
        <begin position="800"/>
        <end position="933"/>
    </location>
</feature>
<feature type="compositionally biased region" description="Low complexity" evidence="13">
    <location>
        <begin position="451"/>
        <end position="465"/>
    </location>
</feature>
<dbReference type="EC" id="3.1.3.48" evidence="2"/>
<feature type="compositionally biased region" description="Polar residues" evidence="13">
    <location>
        <begin position="863"/>
        <end position="893"/>
    </location>
</feature>
<dbReference type="PROSITE" id="PS50231">
    <property type="entry name" value="RICIN_B_LECTIN"/>
    <property type="match status" value="1"/>
</dbReference>
<evidence type="ECO:0000259" key="16">
    <source>
        <dbReference type="PROSITE" id="PS50056"/>
    </source>
</evidence>
<comment type="subcellular location">
    <subcellularLocation>
        <location evidence="1">Membrane</location>
        <topology evidence="1">Single-pass type I membrane protein</topology>
    </subcellularLocation>
</comment>